<evidence type="ECO:0000313" key="4">
    <source>
        <dbReference type="Proteomes" id="UP000800094"/>
    </source>
</evidence>
<dbReference type="Pfam" id="PF06985">
    <property type="entry name" value="HET"/>
    <property type="match status" value="1"/>
</dbReference>
<dbReference type="AlphaFoldDB" id="A0A6A6I8A6"/>
<dbReference type="GeneID" id="54584592"/>
<dbReference type="InterPro" id="IPR010730">
    <property type="entry name" value="HET"/>
</dbReference>
<evidence type="ECO:0000259" key="2">
    <source>
        <dbReference type="Pfam" id="PF06985"/>
    </source>
</evidence>
<feature type="compositionally biased region" description="Low complexity" evidence="1">
    <location>
        <begin position="110"/>
        <end position="122"/>
    </location>
</feature>
<feature type="region of interest" description="Disordered" evidence="1">
    <location>
        <begin position="85"/>
        <end position="137"/>
    </location>
</feature>
<dbReference type="PANTHER" id="PTHR33112">
    <property type="entry name" value="DOMAIN PROTEIN, PUTATIVE-RELATED"/>
    <property type="match status" value="1"/>
</dbReference>
<feature type="region of interest" description="Disordered" evidence="1">
    <location>
        <begin position="32"/>
        <end position="52"/>
    </location>
</feature>
<evidence type="ECO:0000313" key="3">
    <source>
        <dbReference type="EMBL" id="KAF2246785.1"/>
    </source>
</evidence>
<gene>
    <name evidence="3" type="ORF">BU26DRAFT_53523</name>
</gene>
<dbReference type="RefSeq" id="XP_033681789.1">
    <property type="nucleotide sequence ID" value="XM_033831262.1"/>
</dbReference>
<name>A0A6A6I8A6_9PLEO</name>
<proteinExistence type="predicted"/>
<feature type="domain" description="Heterokaryon incompatibility" evidence="2">
    <location>
        <begin position="423"/>
        <end position="571"/>
    </location>
</feature>
<reference evidence="3" key="1">
    <citation type="journal article" date="2020" name="Stud. Mycol.">
        <title>101 Dothideomycetes genomes: a test case for predicting lifestyles and emergence of pathogens.</title>
        <authorList>
            <person name="Haridas S."/>
            <person name="Albert R."/>
            <person name="Binder M."/>
            <person name="Bloem J."/>
            <person name="Labutti K."/>
            <person name="Salamov A."/>
            <person name="Andreopoulos B."/>
            <person name="Baker S."/>
            <person name="Barry K."/>
            <person name="Bills G."/>
            <person name="Bluhm B."/>
            <person name="Cannon C."/>
            <person name="Castanera R."/>
            <person name="Culley D."/>
            <person name="Daum C."/>
            <person name="Ezra D."/>
            <person name="Gonzalez J."/>
            <person name="Henrissat B."/>
            <person name="Kuo A."/>
            <person name="Liang C."/>
            <person name="Lipzen A."/>
            <person name="Lutzoni F."/>
            <person name="Magnuson J."/>
            <person name="Mondo S."/>
            <person name="Nolan M."/>
            <person name="Ohm R."/>
            <person name="Pangilinan J."/>
            <person name="Park H.-J."/>
            <person name="Ramirez L."/>
            <person name="Alfaro M."/>
            <person name="Sun H."/>
            <person name="Tritt A."/>
            <person name="Yoshinaga Y."/>
            <person name="Zwiers L.-H."/>
            <person name="Turgeon B."/>
            <person name="Goodwin S."/>
            <person name="Spatafora J."/>
            <person name="Crous P."/>
            <person name="Grigoriev I."/>
        </authorList>
    </citation>
    <scope>NUCLEOTIDE SEQUENCE</scope>
    <source>
        <strain evidence="3">CBS 122368</strain>
    </source>
</reference>
<evidence type="ECO:0000256" key="1">
    <source>
        <dbReference type="SAM" id="MobiDB-lite"/>
    </source>
</evidence>
<feature type="compositionally biased region" description="Polar residues" evidence="1">
    <location>
        <begin position="126"/>
        <end position="137"/>
    </location>
</feature>
<sequence length="893" mass="99972">MASLPTVYSRPHQARRRPLILYEVDGYPYDFADENHDKRTFNKPPKSLRRSVQREYRQEFKLLKPGVHALCPECQGLRFDPERDLSEEDAPFQQDSSNHQSEDDLRGDSSSDGDGSTTPGSPERYGNTSTSELSVASSNESVALETAVDSLLGSSNAGCHLCTLVVGALMSAFGEGWHKALSAPSISVLITINESSLVICCGSERTSLSIGDVPPDSSPVRGHSKLFYPATMDMKEVSMPLPDNCFTVMDSPGATMSIVGSLYHELKPRRHKKAVFVPSSTWNKLSEPVPPRTTIIFEYTEEGMRARWENANEPSRRYMNIFPSRSDSYYLEPPHPYCSCGEGLWEASLIQQGDTCYIHQNPLGNGLIQQIKHWMATCDKLHPDCERESERIQSLRLIDVGSPDGKQLPALIEGFEDTREVEYITLSYRWGNPSADMLTTTAETIDQRKAGIPMELLPKTMRDAVIITRRLGIRYLWIDALCIIQGSRTDWEEQSANMAQIYSRSVLSISAHGARTVHDGFLNPRNPLQVRGCIHPSLIPGRNVVICPDIIEPDAAIEGSILSQRGWTLQEQILPHRILHWGPHEVSWECRTMRATERRPLGKSKDSTRNSYATRTSPMEVRNDWVGLVENYSRRQLTVPSDKLPAISGLASSFQRNFSPPPVYIAGIWYEAAVPYLGWHRDTWDYPRRGNSNDSSTTRSETQGHGPTSPQAREVPSYPVRMPTFSWSSTDSAIKFVQYSPSPFDAVMAETVTYDLDLDGRSEFGAVKSASITLHGYTSRLQRPETPLGYGIILDDDRFELGDLGEDCLLLHLFCSIEQGAFRCSQGFSRESVSQHSLILLPEVSKGPETYRRIGLMNRSFSSLAGPGEAHQSVYPNVVAELERWITKEIVLV</sequence>
<accession>A0A6A6I8A6</accession>
<dbReference type="OrthoDB" id="2958217at2759"/>
<feature type="compositionally biased region" description="Basic and acidic residues" evidence="1">
    <location>
        <begin position="100"/>
        <end position="109"/>
    </location>
</feature>
<protein>
    <submittedName>
        <fullName evidence="3">HET-domain-containing protein</fullName>
    </submittedName>
</protein>
<dbReference type="EMBL" id="ML987198">
    <property type="protein sequence ID" value="KAF2246785.1"/>
    <property type="molecule type" value="Genomic_DNA"/>
</dbReference>
<feature type="compositionally biased region" description="Polar residues" evidence="1">
    <location>
        <begin position="690"/>
        <end position="711"/>
    </location>
</feature>
<organism evidence="3 4">
    <name type="scientific">Trematosphaeria pertusa</name>
    <dbReference type="NCBI Taxonomy" id="390896"/>
    <lineage>
        <taxon>Eukaryota</taxon>
        <taxon>Fungi</taxon>
        <taxon>Dikarya</taxon>
        <taxon>Ascomycota</taxon>
        <taxon>Pezizomycotina</taxon>
        <taxon>Dothideomycetes</taxon>
        <taxon>Pleosporomycetidae</taxon>
        <taxon>Pleosporales</taxon>
        <taxon>Massarineae</taxon>
        <taxon>Trematosphaeriaceae</taxon>
        <taxon>Trematosphaeria</taxon>
    </lineage>
</organism>
<keyword evidence="4" id="KW-1185">Reference proteome</keyword>
<dbReference type="Proteomes" id="UP000800094">
    <property type="component" value="Unassembled WGS sequence"/>
</dbReference>
<dbReference type="PANTHER" id="PTHR33112:SF8">
    <property type="entry name" value="HETEROKARYON INCOMPATIBILITY DOMAIN-CONTAINING PROTEIN"/>
    <property type="match status" value="1"/>
</dbReference>
<feature type="region of interest" description="Disordered" evidence="1">
    <location>
        <begin position="690"/>
        <end position="716"/>
    </location>
</feature>